<accession>A0ABY6TXW2</accession>
<protein>
    <submittedName>
        <fullName evidence="2">Uncharacterized protein</fullName>
    </submittedName>
</protein>
<dbReference type="PANTHER" id="PTHR35392">
    <property type="entry name" value="ZN(II)2CYS6 TRANSCRIPTION FACTOR (EUROFUNG)-RELATED-RELATED"/>
    <property type="match status" value="1"/>
</dbReference>
<sequence>MTYIPILVIWFRLRAIIDTVIPTPQCIIDLNVPNAACKNCTPLRELCIRAGIDPEKLYRHQNTPSAFFSSRWKSLTVKDIRKWVSVKERIIEVSVEYVDAPYKLKVKQFVPAPGDNLRKQWTKNGQVVYFPVPPYAIAAMEEAAVAIDNMVRREVWNFVSATLYKLKSDNLVWSTYVFAFQRVGNARTEVERILLTNTFLLWVLCRIHSNSERIVGEDTLGTQAVADPDSPYHGSVPGPPVLMAQLECIHYSKFLEPLSVKVVQDLKTLMGINGKEYWCTIYLTLFMLLHSCSMTTKRDMEYASLINLSATYCNPNGIRGHNHGSKILLAHFHLALKGGIVLKSALEEGLQAENGLTPTDMDFLHESVKQAAACKKDWDPIRASGDWGNQYYWIAQLYDEDWKPGRHD</sequence>
<evidence type="ECO:0000313" key="3">
    <source>
        <dbReference type="Proteomes" id="UP000766486"/>
    </source>
</evidence>
<comment type="caution">
    <text evidence="2">The sequence shown here is derived from an EMBL/GenBank/DDBJ whole genome shotgun (WGS) entry which is preliminary data.</text>
</comment>
<reference evidence="2 3" key="1">
    <citation type="submission" date="2019-06" db="EMBL/GenBank/DDBJ databases">
        <authorList>
            <person name="Broberg M."/>
        </authorList>
    </citation>
    <scope>NUCLEOTIDE SEQUENCE [LARGE SCALE GENOMIC DNA]</scope>
</reference>
<evidence type="ECO:0000256" key="1">
    <source>
        <dbReference type="SAM" id="SignalP"/>
    </source>
</evidence>
<proteinExistence type="predicted"/>
<feature type="signal peptide" evidence="1">
    <location>
        <begin position="1"/>
        <end position="22"/>
    </location>
</feature>
<organism evidence="2 3">
    <name type="scientific">Bionectria ochroleuca</name>
    <name type="common">Gliocladium roseum</name>
    <dbReference type="NCBI Taxonomy" id="29856"/>
    <lineage>
        <taxon>Eukaryota</taxon>
        <taxon>Fungi</taxon>
        <taxon>Dikarya</taxon>
        <taxon>Ascomycota</taxon>
        <taxon>Pezizomycotina</taxon>
        <taxon>Sordariomycetes</taxon>
        <taxon>Hypocreomycetidae</taxon>
        <taxon>Hypocreales</taxon>
        <taxon>Bionectriaceae</taxon>
        <taxon>Clonostachys</taxon>
    </lineage>
</organism>
<dbReference type="InterPro" id="IPR052973">
    <property type="entry name" value="Fungal_sec-metab_reg_TF"/>
</dbReference>
<keyword evidence="3" id="KW-1185">Reference proteome</keyword>
<feature type="chain" id="PRO_5047273263" evidence="1">
    <location>
        <begin position="23"/>
        <end position="408"/>
    </location>
</feature>
<gene>
    <name evidence="2" type="ORF">CLO192961_LOCUS118791</name>
</gene>
<name>A0ABY6TXW2_BIOOC</name>
<dbReference type="Proteomes" id="UP000766486">
    <property type="component" value="Unassembled WGS sequence"/>
</dbReference>
<keyword evidence="1" id="KW-0732">Signal</keyword>
<dbReference type="PANTHER" id="PTHR35392:SF3">
    <property type="entry name" value="ZN(2)-C6 FUNGAL-TYPE DOMAIN-CONTAINING PROTEIN"/>
    <property type="match status" value="1"/>
</dbReference>
<evidence type="ECO:0000313" key="2">
    <source>
        <dbReference type="EMBL" id="VUC23524.1"/>
    </source>
</evidence>
<dbReference type="EMBL" id="CABFNS010000708">
    <property type="protein sequence ID" value="VUC23524.1"/>
    <property type="molecule type" value="Genomic_DNA"/>
</dbReference>